<dbReference type="NCBIfam" id="NF011085">
    <property type="entry name" value="PRK14511.1-2"/>
    <property type="match status" value="1"/>
</dbReference>
<evidence type="ECO:0000313" key="2">
    <source>
        <dbReference type="EMBL" id="WVT06929.1"/>
    </source>
</evidence>
<accession>A0ABZ2BHH5</accession>
<dbReference type="GO" id="GO:0047470">
    <property type="term" value="F:(1,4)-alpha-D-glucan 1-alpha-D-glucosylmutase activity"/>
    <property type="evidence" value="ECO:0007669"/>
    <property type="project" value="UniProtKB-EC"/>
</dbReference>
<dbReference type="InterPro" id="IPR013797">
    <property type="entry name" value="Maltooligo_trehalose_synth_4"/>
</dbReference>
<evidence type="ECO:0000259" key="1">
    <source>
        <dbReference type="SMART" id="SM00642"/>
    </source>
</evidence>
<dbReference type="Pfam" id="PF00128">
    <property type="entry name" value="Alpha-amylase"/>
    <property type="match status" value="1"/>
</dbReference>
<reference evidence="2" key="1">
    <citation type="submission" date="2023-08" db="EMBL/GenBank/DDBJ databases">
        <title>Complete genome sequence of Sinorhizobium chiapanecum ITTG S70 isolated from Acaciella angustissima nodules in Chiapas-Mexico.</title>
        <authorList>
            <person name="Rincon-Rosales R."/>
            <person name="Rogel M.A."/>
            <person name="Rincon-Medina C.I."/>
            <person name="Guerrero G."/>
            <person name="Manzano-Gomez L.A."/>
            <person name="Lopez-Lopez A."/>
            <person name="Rincon Molina F.A."/>
            <person name="Martinez-Romero E."/>
        </authorList>
    </citation>
    <scope>NUCLEOTIDE SEQUENCE</scope>
    <source>
        <strain evidence="2">ITTG S70</strain>
        <plasmid evidence="2">pSchITTGS70d</plasmid>
    </source>
</reference>
<name>A0ABZ2BHH5_9HYPH</name>
<protein>
    <submittedName>
        <fullName evidence="2">Malto-oligosyltrehalose synthase</fullName>
        <ecNumber evidence="2">5.4.99.15</ecNumber>
    </submittedName>
</protein>
<dbReference type="Gene3D" id="1.10.150.200">
    <property type="entry name" value="Maltooligosyl trehalose synthase, domain 3"/>
    <property type="match status" value="1"/>
</dbReference>
<keyword evidence="2" id="KW-0413">Isomerase</keyword>
<sequence>MQLPNATYRLQFRNGMDFAKAAELVPHLVGLGISHLYASPIFSAVHGSTHGYDVVDFNEIDPALGGREGFSRLVRRLKAQGLGIILDIVPNHMAAGLENKWWHNVIEWGRSSTFAGHFDIDWRSPLTLPFLEQSFDEVLAAGNIRLALDNKRNCLALKYYDAPYPLNPATYPAILKEANPALERIAAIAAAAGPTDTAHLHSEVSSMLKTPATAAELDEVLERLSADQDHLRRLHQMQGWRLTSWKTARDHLSYRRFFEVAGLVGMRVEDPSVFADTHRLTLDLIKEGLADGLRVDHIDGLADPEAYLRRLRQHAGNSTYIVVEKILGANETLPQDWPVDGTTGYEFISAPADLLTNEQPSSRLSSEAQRSAAEKAVLDCKLQLLGHNFNAEVMRLARLAAGSENNGGSSPDSGRIIEAVHHLIAALPVYRTYVSDRGPTEHDSRVLDAIESKATAAAPAAGAEIAFIIAALRSKSSLAGEELQAGIRTRFQQLSGAVMAKAVEDTFFYRRTDYLAANEVGADPFWRPGGVARFHRMMRDRARDMPNGLSATSTHDTKRGEDARARLYTISEAPDVWAASLARWHDMNAERIRRLPGGDAPEASVEQFLYQSLLGIWPIKPALDEDVLSALRERLGGFAVKALREAKLRTSWESPDERYEMAVTAFLSDLLDLQNRIFLENFERTARPFIQAGLINSLSQTLVKVTAPGVPDIYQGSERLDFSLVDPDNRRRFSPRPSLSALPRVPTAGNFEDCKQALIGTCLIYRKNRGSDLFTRGGYLPLQLRGPASRNAAAFMRHTENHFSITVVPRLIFRHTDGDRLSVLPGLWQDTCLVWPDGRDLMRLRNLATDDVVEPQRHVPIANLLRGFAVACLVPA</sequence>
<dbReference type="InterPro" id="IPR017853">
    <property type="entry name" value="GH"/>
</dbReference>
<dbReference type="Gene3D" id="3.30.1590.10">
    <property type="entry name" value="Maltooligosyl trehalose synthase, domain 2"/>
    <property type="match status" value="1"/>
</dbReference>
<keyword evidence="2" id="KW-0614">Plasmid</keyword>
<dbReference type="NCBIfam" id="TIGR02401">
    <property type="entry name" value="trehalose_TreY"/>
    <property type="match status" value="1"/>
</dbReference>
<proteinExistence type="predicted"/>
<dbReference type="EC" id="5.4.99.15" evidence="2"/>
<dbReference type="Proteomes" id="UP001432360">
    <property type="component" value="Plasmid pSchITTGS70d"/>
</dbReference>
<dbReference type="PANTHER" id="PTHR10357:SF216">
    <property type="entry name" value="MALTOOLIGOSYL TREHALOSE SYNTHASE-RELATED"/>
    <property type="match status" value="1"/>
</dbReference>
<dbReference type="PANTHER" id="PTHR10357">
    <property type="entry name" value="ALPHA-AMYLASE FAMILY MEMBER"/>
    <property type="match status" value="1"/>
</dbReference>
<dbReference type="RefSeq" id="WP_331375951.1">
    <property type="nucleotide sequence ID" value="NZ_CP133152.1"/>
</dbReference>
<organism evidence="2 3">
    <name type="scientific">Sinorhizobium chiapasense</name>
    <dbReference type="NCBI Taxonomy" id="501572"/>
    <lineage>
        <taxon>Bacteria</taxon>
        <taxon>Pseudomonadati</taxon>
        <taxon>Pseudomonadota</taxon>
        <taxon>Alphaproteobacteria</taxon>
        <taxon>Hyphomicrobiales</taxon>
        <taxon>Rhizobiaceae</taxon>
        <taxon>Sinorhizobium/Ensifer group</taxon>
        <taxon>Sinorhizobium</taxon>
    </lineage>
</organism>
<dbReference type="EMBL" id="CP133152">
    <property type="protein sequence ID" value="WVT06929.1"/>
    <property type="molecule type" value="Genomic_DNA"/>
</dbReference>
<dbReference type="CDD" id="cd11336">
    <property type="entry name" value="AmyAc_MTSase"/>
    <property type="match status" value="1"/>
</dbReference>
<keyword evidence="3" id="KW-1185">Reference proteome</keyword>
<geneLocation type="plasmid" evidence="2 3">
    <name>pSchITTGS70d</name>
</geneLocation>
<dbReference type="InterPro" id="IPR012767">
    <property type="entry name" value="Trehalose_TreY"/>
</dbReference>
<dbReference type="Gene3D" id="1.10.10.470">
    <property type="entry name" value="Maltooligosyl trehalose synthase, domain 4"/>
    <property type="match status" value="1"/>
</dbReference>
<dbReference type="SMART" id="SM00642">
    <property type="entry name" value="Aamy"/>
    <property type="match status" value="1"/>
</dbReference>
<dbReference type="InterPro" id="IPR006047">
    <property type="entry name" value="GH13_cat_dom"/>
</dbReference>
<evidence type="ECO:0000313" key="3">
    <source>
        <dbReference type="Proteomes" id="UP001432360"/>
    </source>
</evidence>
<feature type="domain" description="Glycosyl hydrolase family 13 catalytic" evidence="1">
    <location>
        <begin position="5"/>
        <end position="473"/>
    </location>
</feature>
<dbReference type="SUPFAM" id="SSF51445">
    <property type="entry name" value="(Trans)glycosidases"/>
    <property type="match status" value="1"/>
</dbReference>
<dbReference type="Gene3D" id="3.20.20.80">
    <property type="entry name" value="Glycosidases"/>
    <property type="match status" value="1"/>
</dbReference>
<gene>
    <name evidence="2" type="ORF">RB548_29545</name>
</gene>